<accession>A0AAD8HTU8</accession>
<keyword evidence="5" id="KW-0648">Protein biosynthesis</keyword>
<evidence type="ECO:0000313" key="5">
    <source>
        <dbReference type="EMBL" id="KAK1372614.1"/>
    </source>
</evidence>
<dbReference type="GO" id="GO:0003746">
    <property type="term" value="F:translation elongation factor activity"/>
    <property type="evidence" value="ECO:0007669"/>
    <property type="project" value="UniProtKB-KW"/>
</dbReference>
<gene>
    <name evidence="5" type="ORF">POM88_028807</name>
</gene>
<keyword evidence="6" id="KW-1185">Reference proteome</keyword>
<sequence>MESIRKDISPQQTGKENGGIDKRVLEMCEKEATEMNKRSFKYAWVLDKLKAEGARGITISIALWKFKTTKYYCTVIDAPRHRHFIKNVITRTSQLFFITTHEP</sequence>
<organism evidence="5 6">
    <name type="scientific">Heracleum sosnowskyi</name>
    <dbReference type="NCBI Taxonomy" id="360622"/>
    <lineage>
        <taxon>Eukaryota</taxon>
        <taxon>Viridiplantae</taxon>
        <taxon>Streptophyta</taxon>
        <taxon>Embryophyta</taxon>
        <taxon>Tracheophyta</taxon>
        <taxon>Spermatophyta</taxon>
        <taxon>Magnoliopsida</taxon>
        <taxon>eudicotyledons</taxon>
        <taxon>Gunneridae</taxon>
        <taxon>Pentapetalae</taxon>
        <taxon>asterids</taxon>
        <taxon>campanulids</taxon>
        <taxon>Apiales</taxon>
        <taxon>Apiaceae</taxon>
        <taxon>Apioideae</taxon>
        <taxon>apioid superclade</taxon>
        <taxon>Tordylieae</taxon>
        <taxon>Tordyliinae</taxon>
        <taxon>Heracleum</taxon>
    </lineage>
</organism>
<evidence type="ECO:0000256" key="3">
    <source>
        <dbReference type="SAM" id="MobiDB-lite"/>
    </source>
</evidence>
<evidence type="ECO:0000256" key="1">
    <source>
        <dbReference type="ARBA" id="ARBA00022741"/>
    </source>
</evidence>
<dbReference type="EMBL" id="JAUIZM010000007">
    <property type="protein sequence ID" value="KAK1372614.1"/>
    <property type="molecule type" value="Genomic_DNA"/>
</dbReference>
<proteinExistence type="predicted"/>
<dbReference type="Gene3D" id="3.40.50.300">
    <property type="entry name" value="P-loop containing nucleotide triphosphate hydrolases"/>
    <property type="match status" value="1"/>
</dbReference>
<comment type="caution">
    <text evidence="5">The sequence shown here is derived from an EMBL/GenBank/DDBJ whole genome shotgun (WGS) entry which is preliminary data.</text>
</comment>
<dbReference type="GO" id="GO:0003924">
    <property type="term" value="F:GTPase activity"/>
    <property type="evidence" value="ECO:0007669"/>
    <property type="project" value="InterPro"/>
</dbReference>
<dbReference type="InterPro" id="IPR000795">
    <property type="entry name" value="T_Tr_GTP-bd_dom"/>
</dbReference>
<keyword evidence="1" id="KW-0547">Nucleotide-binding</keyword>
<dbReference type="InterPro" id="IPR027417">
    <property type="entry name" value="P-loop_NTPase"/>
</dbReference>
<dbReference type="InterPro" id="IPR050100">
    <property type="entry name" value="TRAFAC_GTPase_members"/>
</dbReference>
<dbReference type="Proteomes" id="UP001237642">
    <property type="component" value="Unassembled WGS sequence"/>
</dbReference>
<dbReference type="SUPFAM" id="SSF52540">
    <property type="entry name" value="P-loop containing nucleoside triphosphate hydrolases"/>
    <property type="match status" value="1"/>
</dbReference>
<dbReference type="PANTHER" id="PTHR23115">
    <property type="entry name" value="TRANSLATION FACTOR"/>
    <property type="match status" value="1"/>
</dbReference>
<dbReference type="GO" id="GO:0005525">
    <property type="term" value="F:GTP binding"/>
    <property type="evidence" value="ECO:0007669"/>
    <property type="project" value="UniProtKB-KW"/>
</dbReference>
<feature type="region of interest" description="Disordered" evidence="3">
    <location>
        <begin position="1"/>
        <end position="20"/>
    </location>
</feature>
<reference evidence="5" key="2">
    <citation type="submission" date="2023-05" db="EMBL/GenBank/DDBJ databases">
        <authorList>
            <person name="Schelkunov M.I."/>
        </authorList>
    </citation>
    <scope>NUCLEOTIDE SEQUENCE</scope>
    <source>
        <strain evidence="5">Hsosn_3</strain>
        <tissue evidence="5">Leaf</tissue>
    </source>
</reference>
<dbReference type="AlphaFoldDB" id="A0AAD8HTU8"/>
<evidence type="ECO:0000256" key="2">
    <source>
        <dbReference type="ARBA" id="ARBA00023134"/>
    </source>
</evidence>
<dbReference type="Pfam" id="PF00009">
    <property type="entry name" value="GTP_EFTU"/>
    <property type="match status" value="1"/>
</dbReference>
<evidence type="ECO:0000259" key="4">
    <source>
        <dbReference type="Pfam" id="PF00009"/>
    </source>
</evidence>
<evidence type="ECO:0000313" key="6">
    <source>
        <dbReference type="Proteomes" id="UP001237642"/>
    </source>
</evidence>
<reference evidence="5" key="1">
    <citation type="submission" date="2023-02" db="EMBL/GenBank/DDBJ databases">
        <title>Genome of toxic invasive species Heracleum sosnowskyi carries increased number of genes despite the absence of recent whole-genome duplications.</title>
        <authorList>
            <person name="Schelkunov M."/>
            <person name="Shtratnikova V."/>
            <person name="Makarenko M."/>
            <person name="Klepikova A."/>
            <person name="Omelchenko D."/>
            <person name="Novikova G."/>
            <person name="Obukhova E."/>
            <person name="Bogdanov V."/>
            <person name="Penin A."/>
            <person name="Logacheva M."/>
        </authorList>
    </citation>
    <scope>NUCLEOTIDE SEQUENCE</scope>
    <source>
        <strain evidence="5">Hsosn_3</strain>
        <tissue evidence="5">Leaf</tissue>
    </source>
</reference>
<keyword evidence="5" id="KW-0251">Elongation factor</keyword>
<feature type="domain" description="Tr-type G" evidence="4">
    <location>
        <begin position="24"/>
        <end position="94"/>
    </location>
</feature>
<keyword evidence="2" id="KW-0342">GTP-binding</keyword>
<protein>
    <submittedName>
        <fullName evidence="5">Translation elongation factor 1-alpha</fullName>
    </submittedName>
</protein>
<name>A0AAD8HTU8_9APIA</name>